<keyword evidence="2" id="KW-1185">Reference proteome</keyword>
<sequence length="129" mass="14152">MLMLAQTFASVSSSTSILTSRHKRASPTRRKANETVQRALEEQFNVLQKEGFALPCSQHGPHSAYVSVQHPVHSACEELTPQHLVTSSMSTTLAYYPLPVLRGSLTAVRHASESAAASRWRGVRFCLSS</sequence>
<name>A0A0H2QZF1_9AGAM</name>
<protein>
    <submittedName>
        <fullName evidence="1">Uncharacterized protein</fullName>
    </submittedName>
</protein>
<dbReference type="EMBL" id="KQ086574">
    <property type="protein sequence ID" value="KLO04362.1"/>
    <property type="molecule type" value="Genomic_DNA"/>
</dbReference>
<dbReference type="Proteomes" id="UP000053477">
    <property type="component" value="Unassembled WGS sequence"/>
</dbReference>
<gene>
    <name evidence="1" type="ORF">SCHPADRAFT_756053</name>
</gene>
<proteinExistence type="predicted"/>
<organism evidence="1 2">
    <name type="scientific">Schizopora paradoxa</name>
    <dbReference type="NCBI Taxonomy" id="27342"/>
    <lineage>
        <taxon>Eukaryota</taxon>
        <taxon>Fungi</taxon>
        <taxon>Dikarya</taxon>
        <taxon>Basidiomycota</taxon>
        <taxon>Agaricomycotina</taxon>
        <taxon>Agaricomycetes</taxon>
        <taxon>Hymenochaetales</taxon>
        <taxon>Schizoporaceae</taxon>
        <taxon>Schizopora</taxon>
    </lineage>
</organism>
<evidence type="ECO:0000313" key="2">
    <source>
        <dbReference type="Proteomes" id="UP000053477"/>
    </source>
</evidence>
<dbReference type="AlphaFoldDB" id="A0A0H2QZF1"/>
<accession>A0A0H2QZF1</accession>
<dbReference type="InParanoid" id="A0A0H2QZF1"/>
<evidence type="ECO:0000313" key="1">
    <source>
        <dbReference type="EMBL" id="KLO04362.1"/>
    </source>
</evidence>
<reference evidence="1 2" key="1">
    <citation type="submission" date="2015-04" db="EMBL/GenBank/DDBJ databases">
        <title>Complete genome sequence of Schizopora paradoxa KUC8140, a cosmopolitan wood degrader in East Asia.</title>
        <authorList>
            <consortium name="DOE Joint Genome Institute"/>
            <person name="Min B."/>
            <person name="Park H."/>
            <person name="Jang Y."/>
            <person name="Kim J.-J."/>
            <person name="Kim K.H."/>
            <person name="Pangilinan J."/>
            <person name="Lipzen A."/>
            <person name="Riley R."/>
            <person name="Grigoriev I.V."/>
            <person name="Spatafora J.W."/>
            <person name="Choi I.-G."/>
        </authorList>
    </citation>
    <scope>NUCLEOTIDE SEQUENCE [LARGE SCALE GENOMIC DNA]</scope>
    <source>
        <strain evidence="1 2">KUC8140</strain>
    </source>
</reference>